<protein>
    <submittedName>
        <fullName evidence="1">Uncharacterized protein</fullName>
    </submittedName>
</protein>
<reference evidence="1" key="1">
    <citation type="journal article" date="2013" name="J. Plant Res.">
        <title>Effect of fungi and light on seed germination of three Opuntia species from semiarid lands of central Mexico.</title>
        <authorList>
            <person name="Delgado-Sanchez P."/>
            <person name="Jimenez-Bremont J.F."/>
            <person name="Guerrero-Gonzalez Mde L."/>
            <person name="Flores J."/>
        </authorList>
    </citation>
    <scope>NUCLEOTIDE SEQUENCE</scope>
    <source>
        <tissue evidence="1">Cladode</tissue>
    </source>
</reference>
<dbReference type="AlphaFoldDB" id="A0A7C9CUU2"/>
<dbReference type="EMBL" id="GISG01047948">
    <property type="protein sequence ID" value="MBA4624523.1"/>
    <property type="molecule type" value="Transcribed_RNA"/>
</dbReference>
<proteinExistence type="predicted"/>
<organism evidence="1">
    <name type="scientific">Opuntia streptacantha</name>
    <name type="common">Prickly pear cactus</name>
    <name type="synonym">Opuntia cardona</name>
    <dbReference type="NCBI Taxonomy" id="393608"/>
    <lineage>
        <taxon>Eukaryota</taxon>
        <taxon>Viridiplantae</taxon>
        <taxon>Streptophyta</taxon>
        <taxon>Embryophyta</taxon>
        <taxon>Tracheophyta</taxon>
        <taxon>Spermatophyta</taxon>
        <taxon>Magnoliopsida</taxon>
        <taxon>eudicotyledons</taxon>
        <taxon>Gunneridae</taxon>
        <taxon>Pentapetalae</taxon>
        <taxon>Caryophyllales</taxon>
        <taxon>Cactineae</taxon>
        <taxon>Cactaceae</taxon>
        <taxon>Opuntioideae</taxon>
        <taxon>Opuntia</taxon>
    </lineage>
</organism>
<reference evidence="1" key="2">
    <citation type="submission" date="2020-07" db="EMBL/GenBank/DDBJ databases">
        <authorList>
            <person name="Vera ALvarez R."/>
            <person name="Arias-Moreno D.M."/>
            <person name="Jimenez-Jacinto V."/>
            <person name="Jimenez-Bremont J.F."/>
            <person name="Swaminathan K."/>
            <person name="Moose S.P."/>
            <person name="Guerrero-Gonzalez M.L."/>
            <person name="Marino-Ramirez L."/>
            <person name="Landsman D."/>
            <person name="Rodriguez-Kessler M."/>
            <person name="Delgado-Sanchez P."/>
        </authorList>
    </citation>
    <scope>NUCLEOTIDE SEQUENCE</scope>
    <source>
        <tissue evidence="1">Cladode</tissue>
    </source>
</reference>
<accession>A0A7C9CUU2</accession>
<evidence type="ECO:0000313" key="1">
    <source>
        <dbReference type="EMBL" id="MBA4624523.1"/>
    </source>
</evidence>
<name>A0A7C9CUU2_OPUST</name>
<sequence>MLQVKIWSSVWTRTSTPFSLLISSLRRLRCLAQSAIVLQPSPSDLLSGKSGMISILKILSEKLLSLKANPKSDSESNNSCRLLSSPFFEQQESMVVLGFANSITGIQRLMKIIKYPVPTNPSP</sequence>